<dbReference type="EMBL" id="NMUF01000001">
    <property type="protein sequence ID" value="RFB00448.1"/>
    <property type="molecule type" value="Genomic_DNA"/>
</dbReference>
<comment type="caution">
    <text evidence="2">The sequence shown here is derived from an EMBL/GenBank/DDBJ whole genome shotgun (WGS) entry which is preliminary data.</text>
</comment>
<evidence type="ECO:0000259" key="1">
    <source>
        <dbReference type="Pfam" id="PF16177"/>
    </source>
</evidence>
<dbReference type="AlphaFoldDB" id="A0A371R7E3"/>
<sequence>MSYFRLYQRWKTDPDGYWREFIEKTDEYIYWAKKPEKIFEWNPPNPFKWFVGGYTNAGYSAVDYKLGRFGDKTAYIYINPEAGVLSKKEDGCGKMRSAPFGY</sequence>
<dbReference type="SUPFAM" id="SSF56801">
    <property type="entry name" value="Acetyl-CoA synthetase-like"/>
    <property type="match status" value="1"/>
</dbReference>
<dbReference type="InterPro" id="IPR032387">
    <property type="entry name" value="ACAS_N"/>
</dbReference>
<proteinExistence type="predicted"/>
<dbReference type="RefSeq" id="WP_116430362.1">
    <property type="nucleotide sequence ID" value="NZ_NMUF01000001.1"/>
</dbReference>
<dbReference type="Pfam" id="PF16177">
    <property type="entry name" value="ACAS_N"/>
    <property type="match status" value="1"/>
</dbReference>
<reference evidence="2 3" key="1">
    <citation type="submission" date="2017-07" db="EMBL/GenBank/DDBJ databases">
        <title>Draft genome sequence of aerobic hyperthermophilic archaea, Pyrobaculum aerophilum YKB31 and YKB32.</title>
        <authorList>
            <person name="Mochizuki T."/>
            <person name="Berliner A.J."/>
            <person name="Yoshida-Takashima Y."/>
            <person name="Takaki Y."/>
            <person name="Nunoura T."/>
            <person name="Takai K."/>
        </authorList>
    </citation>
    <scope>NUCLEOTIDE SEQUENCE [LARGE SCALE GENOMIC DNA]</scope>
    <source>
        <strain evidence="2 3">YKB32</strain>
    </source>
</reference>
<dbReference type="InterPro" id="IPR042099">
    <property type="entry name" value="ANL_N_sf"/>
</dbReference>
<dbReference type="Gene3D" id="3.40.50.12780">
    <property type="entry name" value="N-terminal domain of ligase-like"/>
    <property type="match status" value="1"/>
</dbReference>
<evidence type="ECO:0000313" key="3">
    <source>
        <dbReference type="Proteomes" id="UP000256877"/>
    </source>
</evidence>
<accession>A0A371R7E3</accession>
<gene>
    <name evidence="2" type="ORF">CGL52_00950</name>
</gene>
<name>A0A371R7E3_9CREN</name>
<organism evidence="2 3">
    <name type="scientific">Pyrobaculum aerophilum</name>
    <dbReference type="NCBI Taxonomy" id="13773"/>
    <lineage>
        <taxon>Archaea</taxon>
        <taxon>Thermoproteota</taxon>
        <taxon>Thermoprotei</taxon>
        <taxon>Thermoproteales</taxon>
        <taxon>Thermoproteaceae</taxon>
        <taxon>Pyrobaculum</taxon>
    </lineage>
</organism>
<feature type="domain" description="Acetyl-coenzyme A synthetase N-terminal" evidence="1">
    <location>
        <begin position="3"/>
        <end position="60"/>
    </location>
</feature>
<evidence type="ECO:0000313" key="2">
    <source>
        <dbReference type="EMBL" id="RFB00448.1"/>
    </source>
</evidence>
<dbReference type="Proteomes" id="UP000256877">
    <property type="component" value="Unassembled WGS sequence"/>
</dbReference>
<protein>
    <recommendedName>
        <fullName evidence="1">Acetyl-coenzyme A synthetase N-terminal domain-containing protein</fullName>
    </recommendedName>
</protein>